<evidence type="ECO:0000313" key="3">
    <source>
        <dbReference type="EMBL" id="MDI1487554.1"/>
    </source>
</evidence>
<sequence>MSGIEVAGVALAVLPLLISAAQHYDNALRPFARYKRFAKEAKIYSKELGIRRTIFRNECRNLLEDTAAVDHDSVEVVLSSSSGDEWPTKRLDSQLDTQLGESRQAVFDAIQLIEETLQDIDKENLRTKKWKRTVRTKLRLSFSESRLEHNITALKAHNDNLRTLCTQTKSPDSSWSRAISRPTRTAHIDLRRYDIIRKAAQQVYEALSSACTKHTEHLAHFRVEVEEVILNNDAPPKVKFNLGFTHVTLAGTNSSGDPLWFVVDAAIHDQTATLESEVNSRGDELGKTLKRQFDPLPCYGSGKLRKIVRFESSIATSSPYPCLMAKDAFKQEDRMRRDLCDNLRRLLREPCNLRTCVGVLGNDGQCKHFVYPSSYTRRSQSRSAVTLSQLIRRSSTVGPVRQLPIDDRVGLARRLATAVLQYHTTSWLRPSWTSEDILIFDDSASDQLQPYLNTKVLESRNFSSSASPFTMARIPLLFSLGVVLLEIAHGANLEKLRQPIDLQNGGERFQDFFTAKRLAESKGTMMRSKYHAVVDHCMYPPGDDLNDAKLQGAFHQNVIEPLGEIEAALKGLYLDD</sequence>
<dbReference type="EMBL" id="JAPUFD010000005">
    <property type="protein sequence ID" value="MDI1487554.1"/>
    <property type="molecule type" value="Genomic_DNA"/>
</dbReference>
<dbReference type="Pfam" id="PF24476">
    <property type="entry name" value="DUF7580"/>
    <property type="match status" value="1"/>
</dbReference>
<dbReference type="PANTHER" id="PTHR35186">
    <property type="entry name" value="ANK_REP_REGION DOMAIN-CONTAINING PROTEIN"/>
    <property type="match status" value="1"/>
</dbReference>
<evidence type="ECO:0000313" key="4">
    <source>
        <dbReference type="Proteomes" id="UP001161017"/>
    </source>
</evidence>
<evidence type="ECO:0000259" key="2">
    <source>
        <dbReference type="Pfam" id="PF24476"/>
    </source>
</evidence>
<reference evidence="3" key="1">
    <citation type="journal article" date="2023" name="Genome Biol. Evol.">
        <title>First Whole Genome Sequence and Flow Cytometry Genome Size Data for the Lichen-Forming Fungus Ramalina farinacea (Ascomycota).</title>
        <authorList>
            <person name="Llewellyn T."/>
            <person name="Mian S."/>
            <person name="Hill R."/>
            <person name="Leitch I.J."/>
            <person name="Gaya E."/>
        </authorList>
    </citation>
    <scope>NUCLEOTIDE SEQUENCE</scope>
    <source>
        <strain evidence="3">LIQ254RAFAR</strain>
    </source>
</reference>
<organism evidence="3 4">
    <name type="scientific">Ramalina farinacea</name>
    <dbReference type="NCBI Taxonomy" id="258253"/>
    <lineage>
        <taxon>Eukaryota</taxon>
        <taxon>Fungi</taxon>
        <taxon>Dikarya</taxon>
        <taxon>Ascomycota</taxon>
        <taxon>Pezizomycotina</taxon>
        <taxon>Lecanoromycetes</taxon>
        <taxon>OSLEUM clade</taxon>
        <taxon>Lecanoromycetidae</taxon>
        <taxon>Lecanorales</taxon>
        <taxon>Lecanorineae</taxon>
        <taxon>Ramalinaceae</taxon>
        <taxon>Ramalina</taxon>
    </lineage>
</organism>
<feature type="domain" description="DUF7580" evidence="2">
    <location>
        <begin position="332"/>
        <end position="540"/>
    </location>
</feature>
<feature type="chain" id="PRO_5041276422" description="DUF7580 domain-containing protein" evidence="1">
    <location>
        <begin position="21"/>
        <end position="576"/>
    </location>
</feature>
<keyword evidence="1" id="KW-0732">Signal</keyword>
<comment type="caution">
    <text evidence="3">The sequence shown here is derived from an EMBL/GenBank/DDBJ whole genome shotgun (WGS) entry which is preliminary data.</text>
</comment>
<dbReference type="InterPro" id="IPR056002">
    <property type="entry name" value="DUF7580"/>
</dbReference>
<dbReference type="Proteomes" id="UP001161017">
    <property type="component" value="Unassembled WGS sequence"/>
</dbReference>
<accession>A0AA43QL00</accession>
<protein>
    <recommendedName>
        <fullName evidence="2">DUF7580 domain-containing protein</fullName>
    </recommendedName>
</protein>
<dbReference type="AlphaFoldDB" id="A0AA43QL00"/>
<dbReference type="PANTHER" id="PTHR35186:SF4">
    <property type="entry name" value="PRION-INHIBITION AND PROPAGATION HELO DOMAIN-CONTAINING PROTEIN"/>
    <property type="match status" value="1"/>
</dbReference>
<feature type="signal peptide" evidence="1">
    <location>
        <begin position="1"/>
        <end position="20"/>
    </location>
</feature>
<gene>
    <name evidence="3" type="ORF">OHK93_006824</name>
</gene>
<evidence type="ECO:0000256" key="1">
    <source>
        <dbReference type="SAM" id="SignalP"/>
    </source>
</evidence>
<name>A0AA43QL00_9LECA</name>
<keyword evidence="4" id="KW-1185">Reference proteome</keyword>
<proteinExistence type="predicted"/>